<dbReference type="AlphaFoldDB" id="A0A177C5A8"/>
<dbReference type="EMBL" id="KV441557">
    <property type="protein sequence ID" value="OAG01860.1"/>
    <property type="molecule type" value="Genomic_DNA"/>
</dbReference>
<reference evidence="2 3" key="1">
    <citation type="submission" date="2016-05" db="EMBL/GenBank/DDBJ databases">
        <title>Comparative analysis of secretome profiles of manganese(II)-oxidizing ascomycete fungi.</title>
        <authorList>
            <consortium name="DOE Joint Genome Institute"/>
            <person name="Zeiner C.A."/>
            <person name="Purvine S.O."/>
            <person name="Zink E.M."/>
            <person name="Wu S."/>
            <person name="Pasa-Tolic L."/>
            <person name="Chaput D.L."/>
            <person name="Haridas S."/>
            <person name="Grigoriev I.V."/>
            <person name="Santelli C.M."/>
            <person name="Hansel C.M."/>
        </authorList>
    </citation>
    <scope>NUCLEOTIDE SEQUENCE [LARGE SCALE GENOMIC DNA]</scope>
    <source>
        <strain evidence="2 3">AP3s5-JAC2a</strain>
    </source>
</reference>
<keyword evidence="1" id="KW-0732">Signal</keyword>
<dbReference type="InParanoid" id="A0A177C5A8"/>
<name>A0A177C5A8_9PLEO</name>
<proteinExistence type="predicted"/>
<dbReference type="RefSeq" id="XP_018032225.1">
    <property type="nucleotide sequence ID" value="XM_018183262.1"/>
</dbReference>
<evidence type="ECO:0000313" key="3">
    <source>
        <dbReference type="Proteomes" id="UP000077069"/>
    </source>
</evidence>
<feature type="signal peptide" evidence="1">
    <location>
        <begin position="1"/>
        <end position="18"/>
    </location>
</feature>
<sequence>MHFLPLVIFVLVPQLVRGMNIPRTSTVPTRTLKSVVVRQNAPPVTTLTGPSNGHERGDVIITISEKDNNDIAQLIDQYVCPDSKRRKRFVQDCIFDISTSMYKKMEQGQLESLMNIARDEIALPMPPEWGDLTLGQMNLLGQPLQNLPGTDGARRNRLSRVVWWTLYPPLVMHTDDNMPVRVIPALLAQRTDSAPPEETSARCHLPLSIPYCANCGGATTSEGTTCVGFGDLWKLCPCVKNTPLPPELHTMQMSSEQMSAWKLARQAASKKPNISCRTNSNVTQTMGLWDRLADKFCSENDLSDGTLRWMVERDEIYDIWPHYTYFLDYRYYFQWTSKYTPNCQIPPCKAMMNDLHSCGDDMRNQMAVAGTTENSCGTMSYGIEEKLGDVSPKEEYTLDIAIQVNSLMFFTGIMYTVTDSNGLPVATYSQADFPIQDLKPVYMDGLPHSIKLMPRIIESTPYRLPTGERYWGGVWLQVDMDYGEELIGHPDNKDHCAYSWNTKENSRSCLEKPEKNFSCEHSNTFPRWSGGPAADESSIQSMFWRCTITGYSGIV</sequence>
<dbReference type="GeneID" id="28766748"/>
<dbReference type="Proteomes" id="UP000077069">
    <property type="component" value="Unassembled WGS sequence"/>
</dbReference>
<protein>
    <submittedName>
        <fullName evidence="2">Uncharacterized protein</fullName>
    </submittedName>
</protein>
<evidence type="ECO:0000313" key="2">
    <source>
        <dbReference type="EMBL" id="OAG01860.1"/>
    </source>
</evidence>
<keyword evidence="3" id="KW-1185">Reference proteome</keyword>
<gene>
    <name evidence="2" type="ORF">CC84DRAFT_1221320</name>
</gene>
<feature type="chain" id="PRO_5008057773" evidence="1">
    <location>
        <begin position="19"/>
        <end position="555"/>
    </location>
</feature>
<organism evidence="2 3">
    <name type="scientific">Paraphaeosphaeria sporulosa</name>
    <dbReference type="NCBI Taxonomy" id="1460663"/>
    <lineage>
        <taxon>Eukaryota</taxon>
        <taxon>Fungi</taxon>
        <taxon>Dikarya</taxon>
        <taxon>Ascomycota</taxon>
        <taxon>Pezizomycotina</taxon>
        <taxon>Dothideomycetes</taxon>
        <taxon>Pleosporomycetidae</taxon>
        <taxon>Pleosporales</taxon>
        <taxon>Massarineae</taxon>
        <taxon>Didymosphaeriaceae</taxon>
        <taxon>Paraphaeosphaeria</taxon>
    </lineage>
</organism>
<evidence type="ECO:0000256" key="1">
    <source>
        <dbReference type="SAM" id="SignalP"/>
    </source>
</evidence>
<accession>A0A177C5A8</accession>